<keyword evidence="19" id="KW-1185">Reference proteome</keyword>
<evidence type="ECO:0000259" key="14">
    <source>
        <dbReference type="Pfam" id="PF03372"/>
    </source>
</evidence>
<dbReference type="GO" id="GO:0046872">
    <property type="term" value="F:metal ion binding"/>
    <property type="evidence" value="ECO:0007669"/>
    <property type="project" value="UniProtKB-KW"/>
</dbReference>
<evidence type="ECO:0000256" key="2">
    <source>
        <dbReference type="ARBA" id="ARBA00001946"/>
    </source>
</evidence>
<accession>A0A2T3AKQ4</accession>
<reference evidence="18 19" key="1">
    <citation type="journal article" date="2018" name="Mycol. Prog.">
        <title>Coniella lustricola, a new species from submerged detritus.</title>
        <authorList>
            <person name="Raudabaugh D.B."/>
            <person name="Iturriaga T."/>
            <person name="Carver A."/>
            <person name="Mondo S."/>
            <person name="Pangilinan J."/>
            <person name="Lipzen A."/>
            <person name="He G."/>
            <person name="Amirebrahimi M."/>
            <person name="Grigoriev I.V."/>
            <person name="Miller A.N."/>
        </authorList>
    </citation>
    <scope>NUCLEOTIDE SEQUENCE [LARGE SCALE GENOMIC DNA]</scope>
    <source>
        <strain evidence="18 19">B22-T-1</strain>
    </source>
</reference>
<keyword evidence="8" id="KW-0479">Metal-binding</keyword>
<keyword evidence="7" id="KW-0808">Transferase</keyword>
<evidence type="ECO:0000256" key="6">
    <source>
        <dbReference type="ARBA" id="ARBA00022664"/>
    </source>
</evidence>
<dbReference type="Gene3D" id="1.10.1410.10">
    <property type="match status" value="1"/>
</dbReference>
<dbReference type="PANTHER" id="PTHR10682">
    <property type="entry name" value="POLY A POLYMERASE"/>
    <property type="match status" value="1"/>
</dbReference>
<evidence type="ECO:0000256" key="7">
    <source>
        <dbReference type="ARBA" id="ARBA00022679"/>
    </source>
</evidence>
<keyword evidence="12" id="KW-0539">Nucleus</keyword>
<feature type="region of interest" description="Disordered" evidence="13">
    <location>
        <begin position="1"/>
        <end position="25"/>
    </location>
</feature>
<dbReference type="PANTHER" id="PTHR10682:SF23">
    <property type="entry name" value="POLYNUCLEOTIDE ADENYLYLTRANSFERASE"/>
    <property type="match status" value="1"/>
</dbReference>
<evidence type="ECO:0000256" key="3">
    <source>
        <dbReference type="ARBA" id="ARBA00004123"/>
    </source>
</evidence>
<evidence type="ECO:0000256" key="12">
    <source>
        <dbReference type="ARBA" id="ARBA00023242"/>
    </source>
</evidence>
<evidence type="ECO:0000256" key="10">
    <source>
        <dbReference type="ARBA" id="ARBA00022840"/>
    </source>
</evidence>
<dbReference type="GO" id="GO:0003723">
    <property type="term" value="F:RNA binding"/>
    <property type="evidence" value="ECO:0007669"/>
    <property type="project" value="InterPro"/>
</dbReference>
<evidence type="ECO:0000259" key="15">
    <source>
        <dbReference type="Pfam" id="PF04457"/>
    </source>
</evidence>
<dbReference type="SUPFAM" id="SSF56219">
    <property type="entry name" value="DNase I-like"/>
    <property type="match status" value="1"/>
</dbReference>
<comment type="cofactor">
    <cofactor evidence="2">
        <name>Mg(2+)</name>
        <dbReference type="ChEBI" id="CHEBI:18420"/>
    </cofactor>
</comment>
<dbReference type="InterPro" id="IPR011068">
    <property type="entry name" value="NuclTrfase_I-like_C"/>
</dbReference>
<dbReference type="GO" id="GO:0031123">
    <property type="term" value="P:RNA 3'-end processing"/>
    <property type="evidence" value="ECO:0007669"/>
    <property type="project" value="InterPro"/>
</dbReference>
<keyword evidence="6" id="KW-0507">mRNA processing</keyword>
<dbReference type="InterPro" id="IPR043519">
    <property type="entry name" value="NT_sf"/>
</dbReference>
<keyword evidence="11" id="KW-0460">Magnesium</keyword>
<feature type="region of interest" description="Disordered" evidence="13">
    <location>
        <begin position="1169"/>
        <end position="1224"/>
    </location>
</feature>
<feature type="compositionally biased region" description="Acidic residues" evidence="13">
    <location>
        <begin position="1169"/>
        <end position="1187"/>
    </location>
</feature>
<evidence type="ECO:0000313" key="19">
    <source>
        <dbReference type="Proteomes" id="UP000241462"/>
    </source>
</evidence>
<dbReference type="Gene3D" id="3.60.10.10">
    <property type="entry name" value="Endonuclease/exonuclease/phosphatase"/>
    <property type="match status" value="1"/>
</dbReference>
<dbReference type="SUPFAM" id="SSF55003">
    <property type="entry name" value="PAP/Archaeal CCA-adding enzyme, C-terminal domain"/>
    <property type="match status" value="1"/>
</dbReference>
<protein>
    <recommendedName>
        <fullName evidence="5">polynucleotide adenylyltransferase</fullName>
        <ecNumber evidence="5">2.7.7.19</ecNumber>
    </recommendedName>
</protein>
<dbReference type="InterPro" id="IPR036691">
    <property type="entry name" value="Endo/exonu/phosph_ase_sf"/>
</dbReference>
<comment type="subcellular location">
    <subcellularLocation>
        <location evidence="3">Nucleus</location>
    </subcellularLocation>
</comment>
<dbReference type="Gene3D" id="3.30.460.10">
    <property type="entry name" value="Beta Polymerase, domain 2"/>
    <property type="match status" value="1"/>
</dbReference>
<dbReference type="Pfam" id="PF04457">
    <property type="entry name" value="MJ1316"/>
    <property type="match status" value="1"/>
</dbReference>
<dbReference type="SUPFAM" id="SSF55144">
    <property type="entry name" value="LigT-like"/>
    <property type="match status" value="1"/>
</dbReference>
<dbReference type="EMBL" id="KZ678378">
    <property type="protein sequence ID" value="PSS02256.1"/>
    <property type="molecule type" value="Genomic_DNA"/>
</dbReference>
<dbReference type="Pfam" id="PF03372">
    <property type="entry name" value="Exo_endo_phos"/>
    <property type="match status" value="1"/>
</dbReference>
<dbReference type="InterPro" id="IPR005135">
    <property type="entry name" value="Endo/exonuclease/phosphatase"/>
</dbReference>
<evidence type="ECO:0000259" key="16">
    <source>
        <dbReference type="Pfam" id="PF04928"/>
    </source>
</evidence>
<evidence type="ECO:0000256" key="1">
    <source>
        <dbReference type="ARBA" id="ARBA00001936"/>
    </source>
</evidence>
<dbReference type="Pfam" id="PF13563">
    <property type="entry name" value="2_5_RNA_ligase2"/>
    <property type="match status" value="1"/>
</dbReference>
<evidence type="ECO:0000256" key="5">
    <source>
        <dbReference type="ARBA" id="ARBA00012388"/>
    </source>
</evidence>
<comment type="similarity">
    <text evidence="4">Belongs to the poly(A) polymerase family.</text>
</comment>
<dbReference type="InParanoid" id="A0A2T3AKQ4"/>
<comment type="cofactor">
    <cofactor evidence="1">
        <name>Mn(2+)</name>
        <dbReference type="ChEBI" id="CHEBI:29035"/>
    </cofactor>
</comment>
<dbReference type="GO" id="GO:1990817">
    <property type="term" value="F:poly(A) RNA polymerase activity"/>
    <property type="evidence" value="ECO:0007669"/>
    <property type="project" value="UniProtKB-EC"/>
</dbReference>
<feature type="domain" description="Poly(A) polymerase central" evidence="16">
    <location>
        <begin position="851"/>
        <end position="994"/>
    </location>
</feature>
<keyword evidence="10" id="KW-0067">ATP-binding</keyword>
<dbReference type="SUPFAM" id="SSF81301">
    <property type="entry name" value="Nucleotidyltransferase"/>
    <property type="match status" value="1"/>
</dbReference>
<proteinExistence type="inferred from homology"/>
<dbReference type="InterPro" id="IPR007012">
    <property type="entry name" value="PolA_pol_cen_dom"/>
</dbReference>
<feature type="domain" description="Endonuclease/exonuclease/phosphatase" evidence="14">
    <location>
        <begin position="297"/>
        <end position="624"/>
    </location>
</feature>
<dbReference type="GO" id="GO:0005634">
    <property type="term" value="C:nucleus"/>
    <property type="evidence" value="ECO:0007669"/>
    <property type="project" value="UniProtKB-SubCell"/>
</dbReference>
<keyword evidence="9" id="KW-0547">Nucleotide-binding</keyword>
<evidence type="ECO:0000256" key="9">
    <source>
        <dbReference type="ARBA" id="ARBA00022741"/>
    </source>
</evidence>
<sequence length="1311" mass="146428">MANQDRLPVPAPPPSPSDLHSSIPQLSTTSYDTALAILPPRSLWPRINRLRALYDKAYIKWPSPHINLVYPFVQPDALPRAVEAIQTTILTQGHQQSSEEVEQETPLRISLGTADVFTHRHHNTIFLHDENDERTKWMSDLRLAILSSALGQGKKNDTAKAGYYRFHMTIGQSDDVNAPWHHSLLEKARLLPRIEWDVEDLHVLVRERTVKAGEGSTSSESSEMKMWAMISLKDGSIRQQTPPQSFSNASLSFSTSTTEPGLPYVYFQADDKWRPATTSSFVSPDTSQPTPPLFAIATYNVLAEFQHPPSSKRYPLLIQNILSTPAKADVLVLQEVTDHFLSFVLREEGIRRVFPWCSHGPPDQHDVDPLPSHNNIVVLSKHAFEWESVPLAREHKSSLVATFKHVGRWSHEARANDNEDIQSHVFKPLVLAAVHLTHGLKDGSITAKKSELDRTLAHLAQEKFAGHPVVLAGDFNMPTSSYTITQALDKNAVSAHAIKQLRALDATLLLGGDSSDSSRSHGFSDAWTISRLERGVAMDEDVDVAFEGEQGATYDPTTNALAAEITGGGSGMRPQRIDRILIRDPAGVDAEEREFLKVVHFNKFGKITEADPEDASKTMYASDHWGVRAVLKLDPETDYSLPKPSRAVASVELKTAQGSLADSTGLLGALQKVGSIPSAEDMETRASAFQLLKEVILDTNSSSTATNQSEQQSQSSTTQLLVFVPVGSYALGVWTPSSDMDCLCIGPFSTPTFFSLATKRLRRAATRGLDIQILRKVTAYTGVMLELQVHGIKVDLQYAPAHTIAELWPTAMLSKLPASHAVWNLPSHTLAKLKAVRDCDYVRRSVPDLATFAAAHRAVKTWAKRRGIYTAKYGYLGGIQITVLLARVYKLLARDVKGQLLMLSVADVLLTFFNHYAGFDWKHDLVIDPLFHKDLKYRRSDREPLVILGYYPPALNTCLAASAPSVRTIAEEFRRADSLLSSAHSTSTTWSEFLGEANDGTAEFLQRYKSYIKIDVQFWGGSLTKGRGFVGWVECRCVSLLVDLNKRAPMLHARFWPARWMDQEITHDDKTTEVQQQQADDSSHGSRDYQGCYLIGLDKLDSKVTTSSTEDKLMLGTLISTLGRFEEQIRRDERHFDAQYSWMSASVVKAAEVASLVVDNREWGQYALGDEESDEEDEEGEEEGQDLDQDHAGGEYNEQRYSRSSSKKDKPATNQPRSVVVPKPAGAGKFRTAADVLNRLRWDPSLDSADYVVGYEDRFVGAMEKGLDTWKLEQTHEEFIPQHRILYFKRKSEEIVVWERRTRKDLLFGSG</sequence>
<evidence type="ECO:0000256" key="4">
    <source>
        <dbReference type="ARBA" id="ARBA00010912"/>
    </source>
</evidence>
<dbReference type="SUPFAM" id="SSF81631">
    <property type="entry name" value="PAP/OAS1 substrate-binding domain"/>
    <property type="match status" value="1"/>
</dbReference>
<evidence type="ECO:0000313" key="18">
    <source>
        <dbReference type="EMBL" id="PSS02256.1"/>
    </source>
</evidence>
<evidence type="ECO:0000259" key="17">
    <source>
        <dbReference type="Pfam" id="PF20750"/>
    </source>
</evidence>
<dbReference type="InterPro" id="IPR040459">
    <property type="entry name" value="MJ1316"/>
</dbReference>
<dbReference type="GO" id="GO:0005524">
    <property type="term" value="F:ATP binding"/>
    <property type="evidence" value="ECO:0007669"/>
    <property type="project" value="UniProtKB-KW"/>
</dbReference>
<dbReference type="Pfam" id="PF04928">
    <property type="entry name" value="PAP_central"/>
    <property type="match status" value="1"/>
</dbReference>
<dbReference type="Proteomes" id="UP000241462">
    <property type="component" value="Unassembled WGS sequence"/>
</dbReference>
<dbReference type="Gene3D" id="3.90.1140.10">
    <property type="entry name" value="Cyclic phosphodiesterase"/>
    <property type="match status" value="1"/>
</dbReference>
<dbReference type="InterPro" id="IPR009097">
    <property type="entry name" value="Cyclic_Pdiesterase"/>
</dbReference>
<organism evidence="18 19">
    <name type="scientific">Coniella lustricola</name>
    <dbReference type="NCBI Taxonomy" id="2025994"/>
    <lineage>
        <taxon>Eukaryota</taxon>
        <taxon>Fungi</taxon>
        <taxon>Dikarya</taxon>
        <taxon>Ascomycota</taxon>
        <taxon>Pezizomycotina</taxon>
        <taxon>Sordariomycetes</taxon>
        <taxon>Sordariomycetidae</taxon>
        <taxon>Diaporthales</taxon>
        <taxon>Schizoparmaceae</taxon>
        <taxon>Coniella</taxon>
    </lineage>
</organism>
<dbReference type="InterPro" id="IPR048840">
    <property type="entry name" value="PolA_pol_NTPase"/>
</dbReference>
<dbReference type="Pfam" id="PF20750">
    <property type="entry name" value="PAP_NTPase"/>
    <property type="match status" value="1"/>
</dbReference>
<name>A0A2T3AKQ4_9PEZI</name>
<gene>
    <name evidence="18" type="ORF">BD289DRAFT_478917</name>
</gene>
<dbReference type="EC" id="2.7.7.19" evidence="5"/>
<dbReference type="GO" id="GO:0006397">
    <property type="term" value="P:mRNA processing"/>
    <property type="evidence" value="ECO:0007669"/>
    <property type="project" value="UniProtKB-KW"/>
</dbReference>
<feature type="domain" description="MJ1316 RNA cyclic group end recognition" evidence="15">
    <location>
        <begin position="1230"/>
        <end position="1300"/>
    </location>
</feature>
<feature type="domain" description="Poly(A) polymerase nucleotidyltransferase" evidence="17">
    <location>
        <begin position="661"/>
        <end position="800"/>
    </location>
</feature>
<dbReference type="OrthoDB" id="10263155at2759"/>
<dbReference type="STRING" id="2025994.A0A2T3AKQ4"/>
<evidence type="ECO:0000256" key="13">
    <source>
        <dbReference type="SAM" id="MobiDB-lite"/>
    </source>
</evidence>
<evidence type="ECO:0000256" key="8">
    <source>
        <dbReference type="ARBA" id="ARBA00022723"/>
    </source>
</evidence>
<feature type="compositionally biased region" description="Basic and acidic residues" evidence="13">
    <location>
        <begin position="1188"/>
        <end position="1211"/>
    </location>
</feature>
<evidence type="ECO:0000256" key="11">
    <source>
        <dbReference type="ARBA" id="ARBA00022842"/>
    </source>
</evidence>